<feature type="coiled-coil region" evidence="1">
    <location>
        <begin position="64"/>
        <end position="121"/>
    </location>
</feature>
<dbReference type="HOGENOM" id="CLU_1048884_0_0_9"/>
<proteinExistence type="predicted"/>
<evidence type="ECO:0000256" key="2">
    <source>
        <dbReference type="SAM" id="Phobius"/>
    </source>
</evidence>
<protein>
    <submittedName>
        <fullName evidence="3">Uncharacterized protein</fullName>
    </submittedName>
</protein>
<dbReference type="PATRIC" id="fig|1461583.4.peg.221"/>
<keyword evidence="2" id="KW-0812">Transmembrane</keyword>
<feature type="transmembrane region" description="Helical" evidence="2">
    <location>
        <begin position="40"/>
        <end position="60"/>
    </location>
</feature>
<sequence length="265" mass="30170">METLRTIIANIFILPGMIALIYFGYRLYKQKKSKENTDNKTNFIGVMIAMVLLAIGGSIAPESAREQAREEARIANEKQRQERERQMLIAAEEKKVENAKYQKEQEEKRSAIAKQKEEERLAMEAQLTPTLLQDNPSNEDFTLVVNYLIGDKYNGKPRVEESFYNPFDTIDHVLLKLRGAPSESAILADSLKILKGLKQYGYNGRVAFFWIDPNNDVDTSSLPSKMYQFTISNEVLVNTDLDSISALDLPKLAEEGSHYKLPKVK</sequence>
<name>A0A078LX10_9BACL</name>
<keyword evidence="2" id="KW-0472">Membrane</keyword>
<keyword evidence="1" id="KW-0175">Coiled coil</keyword>
<reference evidence="3" key="1">
    <citation type="submission" date="2014-07" db="EMBL/GenBank/DDBJ databases">
        <authorList>
            <person name="Urmite Genomes Urmite Genomes"/>
        </authorList>
    </citation>
    <scope>NUCLEOTIDE SEQUENCE</scope>
    <source>
        <strain evidence="3">13S34_air</strain>
    </source>
</reference>
<gene>
    <name evidence="3" type="ORF">BN1050_00249</name>
</gene>
<keyword evidence="2" id="KW-1133">Transmembrane helix</keyword>
<dbReference type="AlphaFoldDB" id="A0A078LX10"/>
<dbReference type="EMBL" id="LN483073">
    <property type="protein sequence ID" value="CDZ99698.1"/>
    <property type="molecule type" value="Genomic_DNA"/>
</dbReference>
<evidence type="ECO:0000313" key="3">
    <source>
        <dbReference type="EMBL" id="CDZ99698.1"/>
    </source>
</evidence>
<feature type="transmembrane region" description="Helical" evidence="2">
    <location>
        <begin position="6"/>
        <end position="28"/>
    </location>
</feature>
<accession>A0A078LX10</accession>
<organism evidence="3">
    <name type="scientific">Metalysinibacillus saudimassiliensis</name>
    <dbReference type="NCBI Taxonomy" id="1461583"/>
    <lineage>
        <taxon>Bacteria</taxon>
        <taxon>Bacillati</taxon>
        <taxon>Bacillota</taxon>
        <taxon>Bacilli</taxon>
        <taxon>Bacillales</taxon>
        <taxon>Caryophanaceae</taxon>
        <taxon>Metalysinibacillus</taxon>
    </lineage>
</organism>
<evidence type="ECO:0000256" key="1">
    <source>
        <dbReference type="SAM" id="Coils"/>
    </source>
</evidence>